<dbReference type="RefSeq" id="WP_039279472.1">
    <property type="nucleotide sequence ID" value="NZ_JTDI01000001.1"/>
</dbReference>
<dbReference type="SUPFAM" id="SSF51735">
    <property type="entry name" value="NAD(P)-binding Rossmann-fold domains"/>
    <property type="match status" value="1"/>
</dbReference>
<comment type="similarity">
    <text evidence="1 4">Belongs to the D-isomer specific 2-hydroxyacid dehydrogenase family.</text>
</comment>
<dbReference type="CDD" id="cd12187">
    <property type="entry name" value="LDH_like_1"/>
    <property type="match status" value="1"/>
</dbReference>
<dbReference type="InterPro" id="IPR006139">
    <property type="entry name" value="D-isomer_2_OHA_DH_cat_dom"/>
</dbReference>
<name>A0A0B1ZS50_9SPHN</name>
<dbReference type="InterPro" id="IPR029753">
    <property type="entry name" value="D-isomer_DH_CS"/>
</dbReference>
<evidence type="ECO:0000259" key="5">
    <source>
        <dbReference type="Pfam" id="PF00389"/>
    </source>
</evidence>
<dbReference type="InterPro" id="IPR006140">
    <property type="entry name" value="D-isomer_DH_NAD-bd"/>
</dbReference>
<dbReference type="GO" id="GO:0008720">
    <property type="term" value="F:D-lactate dehydrogenase (NAD+) activity"/>
    <property type="evidence" value="ECO:0007669"/>
    <property type="project" value="TreeGrafter"/>
</dbReference>
<dbReference type="OrthoDB" id="9793626at2"/>
<dbReference type="GO" id="GO:0047545">
    <property type="term" value="F:(S)-2-hydroxyglutarate dehydrogenase activity"/>
    <property type="evidence" value="ECO:0007669"/>
    <property type="project" value="UniProtKB-ARBA"/>
</dbReference>
<accession>A0A0B1ZS50</accession>
<dbReference type="Gene3D" id="3.40.50.720">
    <property type="entry name" value="NAD(P)-binding Rossmann-like Domain"/>
    <property type="match status" value="2"/>
</dbReference>
<dbReference type="PANTHER" id="PTHR43026:SF1">
    <property type="entry name" value="2-HYDROXYACID DEHYDROGENASE HOMOLOG 1-RELATED"/>
    <property type="match status" value="1"/>
</dbReference>
<dbReference type="GO" id="GO:0004617">
    <property type="term" value="F:phosphoglycerate dehydrogenase activity"/>
    <property type="evidence" value="ECO:0007669"/>
    <property type="project" value="UniProtKB-ARBA"/>
</dbReference>
<organism evidence="7 8">
    <name type="scientific">Novosphingobium malaysiense</name>
    <dbReference type="NCBI Taxonomy" id="1348853"/>
    <lineage>
        <taxon>Bacteria</taxon>
        <taxon>Pseudomonadati</taxon>
        <taxon>Pseudomonadota</taxon>
        <taxon>Alphaproteobacteria</taxon>
        <taxon>Sphingomonadales</taxon>
        <taxon>Sphingomonadaceae</taxon>
        <taxon>Novosphingobium</taxon>
    </lineage>
</organism>
<evidence type="ECO:0000313" key="7">
    <source>
        <dbReference type="EMBL" id="KHK93426.1"/>
    </source>
</evidence>
<dbReference type="Proteomes" id="UP000031057">
    <property type="component" value="Unassembled WGS sequence"/>
</dbReference>
<dbReference type="InterPro" id="IPR058205">
    <property type="entry name" value="D-LDH-like"/>
</dbReference>
<evidence type="ECO:0000313" key="8">
    <source>
        <dbReference type="Proteomes" id="UP000031057"/>
    </source>
</evidence>
<proteinExistence type="inferred from homology"/>
<dbReference type="FunFam" id="3.40.50.720:FF:000041">
    <property type="entry name" value="D-3-phosphoglycerate dehydrogenase"/>
    <property type="match status" value="1"/>
</dbReference>
<feature type="domain" description="D-isomer specific 2-hydroxyacid dehydrogenase NAD-binding" evidence="6">
    <location>
        <begin position="106"/>
        <end position="302"/>
    </location>
</feature>
<keyword evidence="2 4" id="KW-0560">Oxidoreductase</keyword>
<dbReference type="Pfam" id="PF00389">
    <property type="entry name" value="2-Hacid_dh"/>
    <property type="match status" value="1"/>
</dbReference>
<dbReference type="PROSITE" id="PS00670">
    <property type="entry name" value="D_2_HYDROXYACID_DH_2"/>
    <property type="match status" value="1"/>
</dbReference>
<dbReference type="SUPFAM" id="SSF52283">
    <property type="entry name" value="Formate/glycerate dehydrogenase catalytic domain-like"/>
    <property type="match status" value="1"/>
</dbReference>
<dbReference type="AlphaFoldDB" id="A0A0B1ZS50"/>
<dbReference type="Pfam" id="PF02826">
    <property type="entry name" value="2-Hacid_dh_C"/>
    <property type="match status" value="1"/>
</dbReference>
<dbReference type="InterPro" id="IPR036291">
    <property type="entry name" value="NAD(P)-bd_dom_sf"/>
</dbReference>
<feature type="domain" description="D-isomer specific 2-hydroxyacid dehydrogenase catalytic" evidence="5">
    <location>
        <begin position="16"/>
        <end position="332"/>
    </location>
</feature>
<dbReference type="PROSITE" id="PS00671">
    <property type="entry name" value="D_2_HYDROXYACID_DH_3"/>
    <property type="match status" value="1"/>
</dbReference>
<reference evidence="7 8" key="1">
    <citation type="submission" date="2014-10" db="EMBL/GenBank/DDBJ databases">
        <title>Genome sequence of Novosphingobium malaysiense MUSC 273(T).</title>
        <authorList>
            <person name="Lee L.-H."/>
        </authorList>
    </citation>
    <scope>NUCLEOTIDE SEQUENCE [LARGE SCALE GENOMIC DNA]</scope>
    <source>
        <strain evidence="7 8">MUSC 273</strain>
    </source>
</reference>
<dbReference type="GO" id="GO:0051287">
    <property type="term" value="F:NAD binding"/>
    <property type="evidence" value="ECO:0007669"/>
    <property type="project" value="InterPro"/>
</dbReference>
<sequence>MKVIIFETQEWEHRACLSIQEEHELICTAERLDRDVAGRVADAEIISTFIDSRLTGEVLAKLPKLRLIATRSTGYDHIDLDWCRAHDIAVANVPNYGDATVAEHAFALLLAVARNLVDSVERTRRGNFSQDGLKGFELRGKVLGVIGTGRIGRRAIEIGGGFGMQVVAHDLYPDEDCAAQLGFRYAGLDEVLGEADVLTLHLPATGATVNLISDREFGLMKKGAVLINTARGNVVDTAALVRALADGKLRSAGLDVLPHEPVIREEAQIFRQATTDSYDLKGLVANHVLLRFPNVIVTPHNAYNTTSAVGRIIDTTVDNIMAFGRGRPTNLVDITHAD</sequence>
<dbReference type="InterPro" id="IPR029752">
    <property type="entry name" value="D-isomer_DH_CS1"/>
</dbReference>
<evidence type="ECO:0000256" key="3">
    <source>
        <dbReference type="ARBA" id="ARBA00023027"/>
    </source>
</evidence>
<protein>
    <submittedName>
        <fullName evidence="7">Hydroxyacid dehydrogenase</fullName>
    </submittedName>
</protein>
<evidence type="ECO:0000259" key="6">
    <source>
        <dbReference type="Pfam" id="PF02826"/>
    </source>
</evidence>
<dbReference type="EMBL" id="JTDI01000001">
    <property type="protein sequence ID" value="KHK93426.1"/>
    <property type="molecule type" value="Genomic_DNA"/>
</dbReference>
<keyword evidence="3" id="KW-0520">NAD</keyword>
<dbReference type="GO" id="GO:0006564">
    <property type="term" value="P:L-serine biosynthetic process"/>
    <property type="evidence" value="ECO:0007669"/>
    <property type="project" value="UniProtKB-ARBA"/>
</dbReference>
<keyword evidence="8" id="KW-1185">Reference proteome</keyword>
<comment type="caution">
    <text evidence="7">The sequence shown here is derived from an EMBL/GenBank/DDBJ whole genome shotgun (WGS) entry which is preliminary data.</text>
</comment>
<dbReference type="PROSITE" id="PS00065">
    <property type="entry name" value="D_2_HYDROXYACID_DH_1"/>
    <property type="match status" value="1"/>
</dbReference>
<dbReference type="PANTHER" id="PTHR43026">
    <property type="entry name" value="2-HYDROXYACID DEHYDROGENASE HOMOLOG 1-RELATED"/>
    <property type="match status" value="1"/>
</dbReference>
<evidence type="ECO:0000256" key="1">
    <source>
        <dbReference type="ARBA" id="ARBA00005854"/>
    </source>
</evidence>
<evidence type="ECO:0000256" key="2">
    <source>
        <dbReference type="ARBA" id="ARBA00023002"/>
    </source>
</evidence>
<evidence type="ECO:0000256" key="4">
    <source>
        <dbReference type="RuleBase" id="RU003719"/>
    </source>
</evidence>
<dbReference type="STRING" id="1348853.LK12_03905"/>
<gene>
    <name evidence="7" type="ORF">LK12_03905</name>
</gene>